<dbReference type="OrthoDB" id="2874071at2759"/>
<keyword evidence="2" id="KW-0546">Nucleotide metabolism</keyword>
<dbReference type="InterPro" id="IPR011962">
    <property type="entry name" value="dCTP_deaminase"/>
</dbReference>
<proteinExistence type="predicted"/>
<name>A0A9P8N5E3_9HYPO</name>
<gene>
    <name evidence="3" type="ORF">HRG_00590</name>
</gene>
<dbReference type="PANTHER" id="PTHR42680">
    <property type="entry name" value="DCTP DEAMINASE"/>
    <property type="match status" value="1"/>
</dbReference>
<comment type="caution">
    <text evidence="3">The sequence shown here is derived from an EMBL/GenBank/DDBJ whole genome shotgun (WGS) entry which is preliminary data.</text>
</comment>
<evidence type="ECO:0000256" key="1">
    <source>
        <dbReference type="ARBA" id="ARBA00022801"/>
    </source>
</evidence>
<dbReference type="CDD" id="cd07557">
    <property type="entry name" value="trimeric_dUTPase"/>
    <property type="match status" value="1"/>
</dbReference>
<accession>A0A9P8N5E3</accession>
<dbReference type="PANTHER" id="PTHR42680:SF3">
    <property type="entry name" value="DCTP DEAMINASE"/>
    <property type="match status" value="1"/>
</dbReference>
<keyword evidence="1" id="KW-0378">Hydrolase</keyword>
<organism evidence="3 4">
    <name type="scientific">Hirsutella rhossiliensis</name>
    <dbReference type="NCBI Taxonomy" id="111463"/>
    <lineage>
        <taxon>Eukaryota</taxon>
        <taxon>Fungi</taxon>
        <taxon>Dikarya</taxon>
        <taxon>Ascomycota</taxon>
        <taxon>Pezizomycotina</taxon>
        <taxon>Sordariomycetes</taxon>
        <taxon>Hypocreomycetidae</taxon>
        <taxon>Hypocreales</taxon>
        <taxon>Ophiocordycipitaceae</taxon>
        <taxon>Hirsutella</taxon>
    </lineage>
</organism>
<evidence type="ECO:0000313" key="4">
    <source>
        <dbReference type="Proteomes" id="UP000824596"/>
    </source>
</evidence>
<dbReference type="InterPro" id="IPR033704">
    <property type="entry name" value="dUTPase_trimeric"/>
</dbReference>
<keyword evidence="4" id="KW-1185">Reference proteome</keyword>
<dbReference type="Gene3D" id="2.70.40.10">
    <property type="match status" value="1"/>
</dbReference>
<evidence type="ECO:0000256" key="2">
    <source>
        <dbReference type="ARBA" id="ARBA00023080"/>
    </source>
</evidence>
<dbReference type="GO" id="GO:0008829">
    <property type="term" value="F:dCTP deaminase activity"/>
    <property type="evidence" value="ECO:0007669"/>
    <property type="project" value="InterPro"/>
</dbReference>
<dbReference type="Pfam" id="PF22769">
    <property type="entry name" value="DCD"/>
    <property type="match status" value="1"/>
</dbReference>
<dbReference type="GO" id="GO:0006229">
    <property type="term" value="P:dUTP biosynthetic process"/>
    <property type="evidence" value="ECO:0007669"/>
    <property type="project" value="InterPro"/>
</dbReference>
<dbReference type="Proteomes" id="UP000824596">
    <property type="component" value="Unassembled WGS sequence"/>
</dbReference>
<protein>
    <submittedName>
        <fullName evidence="3">dUTPase domain-containing protein</fullName>
    </submittedName>
</protein>
<evidence type="ECO:0000313" key="3">
    <source>
        <dbReference type="EMBL" id="KAH0967948.1"/>
    </source>
</evidence>
<sequence length="184" mass="19660">MLTGASIVKRELVRNLLSATQQLQPCGVDLSLRRVLRWTSPATVDFDNARRQAAATAELPFRDQGAGTGTGSVALAQGAYLVEFNETVHVPLDCMGQVFVRSSLWRSGALLTAGVVDAGYEGALGALLDIRNPMGIVLWRNAKLGQITMHRLEDKVAGYRGIYQFSASTIGRDGATTPASGPKT</sequence>
<dbReference type="AlphaFoldDB" id="A0A9P8N5E3"/>
<dbReference type="EMBL" id="JAIZPD010000001">
    <property type="protein sequence ID" value="KAH0967948.1"/>
    <property type="molecule type" value="Genomic_DNA"/>
</dbReference>
<dbReference type="SUPFAM" id="SSF51283">
    <property type="entry name" value="dUTPase-like"/>
    <property type="match status" value="1"/>
</dbReference>
<reference evidence="3" key="1">
    <citation type="submission" date="2021-09" db="EMBL/GenBank/DDBJ databases">
        <title>A high-quality genome of the endoparasitic fungus Hirsutella rhossiliensis with a comparison of Hirsutella genomes reveals transposable elements contributing to genome size variation.</title>
        <authorList>
            <person name="Lin R."/>
            <person name="Jiao Y."/>
            <person name="Sun X."/>
            <person name="Ling J."/>
            <person name="Xie B."/>
            <person name="Cheng X."/>
        </authorList>
    </citation>
    <scope>NUCLEOTIDE SEQUENCE</scope>
    <source>
        <strain evidence="3">HR02</strain>
    </source>
</reference>
<dbReference type="GeneID" id="68349719"/>
<dbReference type="RefSeq" id="XP_044725461.1">
    <property type="nucleotide sequence ID" value="XM_044859061.1"/>
</dbReference>
<dbReference type="InterPro" id="IPR036157">
    <property type="entry name" value="dUTPase-like_sf"/>
</dbReference>